<protein>
    <recommendedName>
        <fullName evidence="4">DUF3017 family protein</fullName>
    </recommendedName>
</protein>
<evidence type="ECO:0000313" key="2">
    <source>
        <dbReference type="EMBL" id="ROP43134.1"/>
    </source>
</evidence>
<dbReference type="InterPro" id="IPR021385">
    <property type="entry name" value="DUF3017"/>
</dbReference>
<accession>A0A3N1HKV7</accession>
<dbReference type="Pfam" id="PF11222">
    <property type="entry name" value="DUF3017"/>
    <property type="match status" value="1"/>
</dbReference>
<reference evidence="2 3" key="1">
    <citation type="journal article" date="2015" name="Stand. Genomic Sci.">
        <title>Genomic Encyclopedia of Bacterial and Archaeal Type Strains, Phase III: the genomes of soil and plant-associated and newly described type strains.</title>
        <authorList>
            <person name="Whitman W.B."/>
            <person name="Woyke T."/>
            <person name="Klenk H.P."/>
            <person name="Zhou Y."/>
            <person name="Lilburn T.G."/>
            <person name="Beck B.J."/>
            <person name="De Vos P."/>
            <person name="Vandamme P."/>
            <person name="Eisen J.A."/>
            <person name="Garrity G."/>
            <person name="Hugenholtz P."/>
            <person name="Kyrpides N.C."/>
        </authorList>
    </citation>
    <scope>NUCLEOTIDE SEQUENCE [LARGE SCALE GENOMIC DNA]</scope>
    <source>
        <strain evidence="2 3">CECT 7306</strain>
    </source>
</reference>
<feature type="transmembrane region" description="Helical" evidence="1">
    <location>
        <begin position="26"/>
        <end position="45"/>
    </location>
</feature>
<evidence type="ECO:0008006" key="4">
    <source>
        <dbReference type="Google" id="ProtNLM"/>
    </source>
</evidence>
<dbReference type="RefSeq" id="WP_158674251.1">
    <property type="nucleotide sequence ID" value="NZ_RJKN01000004.1"/>
</dbReference>
<comment type="caution">
    <text evidence="2">The sequence shown here is derived from an EMBL/GenBank/DDBJ whole genome shotgun (WGS) entry which is preliminary data.</text>
</comment>
<evidence type="ECO:0000313" key="3">
    <source>
        <dbReference type="Proteomes" id="UP000276232"/>
    </source>
</evidence>
<keyword evidence="3" id="KW-1185">Reference proteome</keyword>
<feature type="transmembrane region" description="Helical" evidence="1">
    <location>
        <begin position="52"/>
        <end position="73"/>
    </location>
</feature>
<feature type="transmembrane region" description="Helical" evidence="1">
    <location>
        <begin position="85"/>
        <end position="102"/>
    </location>
</feature>
<gene>
    <name evidence="2" type="ORF">EDC03_1729</name>
</gene>
<organism evidence="2 3">
    <name type="scientific">Pseudokineococcus lusitanus</name>
    <dbReference type="NCBI Taxonomy" id="763993"/>
    <lineage>
        <taxon>Bacteria</taxon>
        <taxon>Bacillati</taxon>
        <taxon>Actinomycetota</taxon>
        <taxon>Actinomycetes</taxon>
        <taxon>Kineosporiales</taxon>
        <taxon>Kineosporiaceae</taxon>
        <taxon>Pseudokineococcus</taxon>
    </lineage>
</organism>
<proteinExistence type="predicted"/>
<dbReference type="InParanoid" id="A0A3N1HKV7"/>
<dbReference type="EMBL" id="RJKN01000004">
    <property type="protein sequence ID" value="ROP43134.1"/>
    <property type="molecule type" value="Genomic_DNA"/>
</dbReference>
<name>A0A3N1HKV7_9ACTN</name>
<keyword evidence="1" id="KW-0812">Transmembrane</keyword>
<keyword evidence="1" id="KW-1133">Transmembrane helix</keyword>
<evidence type="ECO:0000256" key="1">
    <source>
        <dbReference type="SAM" id="Phobius"/>
    </source>
</evidence>
<keyword evidence="1" id="KW-0472">Membrane</keyword>
<dbReference type="AlphaFoldDB" id="A0A3N1HKV7"/>
<dbReference type="Proteomes" id="UP000276232">
    <property type="component" value="Unassembled WGS sequence"/>
</dbReference>
<sequence length="105" mass="9948">MAERGSSGGVGRAPDAGVATGRRGTVVLAVVGLLVPVAVGLGLVVGPRTPGVVLGVGLLVLALVRLVAPASVAGPLAVRSGPVDAVVAGTLGTVLLVLSLTTPTA</sequence>